<comment type="caution">
    <text evidence="2">The sequence shown here is derived from an EMBL/GenBank/DDBJ whole genome shotgun (WGS) entry which is preliminary data.</text>
</comment>
<keyword evidence="1" id="KW-0472">Membrane</keyword>
<evidence type="ECO:0008006" key="4">
    <source>
        <dbReference type="Google" id="ProtNLM"/>
    </source>
</evidence>
<dbReference type="InterPro" id="IPR021338">
    <property type="entry name" value="DUF2953"/>
</dbReference>
<dbReference type="RefSeq" id="WP_105368576.1">
    <property type="nucleotide sequence ID" value="NZ_NEMB01000003.1"/>
</dbReference>
<accession>A0A2S8RE52</accession>
<keyword evidence="1" id="KW-0812">Transmembrane</keyword>
<gene>
    <name evidence="2" type="ORF">B9R14_15645</name>
</gene>
<dbReference type="Pfam" id="PF11167">
    <property type="entry name" value="DUF2953"/>
    <property type="match status" value="1"/>
</dbReference>
<protein>
    <recommendedName>
        <fullName evidence="4">DUF2953 domain-containing protein</fullName>
    </recommendedName>
</protein>
<evidence type="ECO:0000256" key="1">
    <source>
        <dbReference type="SAM" id="Phobius"/>
    </source>
</evidence>
<name>A0A2S8RE52_9FIRM</name>
<dbReference type="EMBL" id="NEMB01000003">
    <property type="protein sequence ID" value="PQQ68061.1"/>
    <property type="molecule type" value="Genomic_DNA"/>
</dbReference>
<evidence type="ECO:0000313" key="3">
    <source>
        <dbReference type="Proteomes" id="UP000239720"/>
    </source>
</evidence>
<dbReference type="Proteomes" id="UP000239720">
    <property type="component" value="Unassembled WGS sequence"/>
</dbReference>
<proteinExistence type="predicted"/>
<organism evidence="2 3">
    <name type="scientific">Acetivibrio saccincola</name>
    <dbReference type="NCBI Taxonomy" id="1677857"/>
    <lineage>
        <taxon>Bacteria</taxon>
        <taxon>Bacillati</taxon>
        <taxon>Bacillota</taxon>
        <taxon>Clostridia</taxon>
        <taxon>Eubacteriales</taxon>
        <taxon>Oscillospiraceae</taxon>
        <taxon>Acetivibrio</taxon>
    </lineage>
</organism>
<dbReference type="OrthoDB" id="1739345at2"/>
<evidence type="ECO:0000313" key="2">
    <source>
        <dbReference type="EMBL" id="PQQ68061.1"/>
    </source>
</evidence>
<feature type="transmembrane region" description="Helical" evidence="1">
    <location>
        <begin position="6"/>
        <end position="26"/>
    </location>
</feature>
<reference evidence="2 3" key="1">
    <citation type="journal article" date="2018" name="Syst. Appl. Microbiol.">
        <title>Characterization and high-quality draft genome sequence of Herbivorax saccincola A7, an anaerobic, alkaliphilic, thermophilic, cellulolytic, and xylanolytic bacterium.</title>
        <authorList>
            <person name="Aikawa S."/>
            <person name="Baramee S."/>
            <person name="Sermsathanaswadi J."/>
            <person name="Thianheng P."/>
            <person name="Tachaapaikoon C."/>
            <person name="Shikata A."/>
            <person name="Waeonukul R."/>
            <person name="Pason P."/>
            <person name="Ratanakhanokchai K."/>
            <person name="Kosugi A."/>
        </authorList>
    </citation>
    <scope>NUCLEOTIDE SEQUENCE [LARGE SCALE GENOMIC DNA]</scope>
    <source>
        <strain evidence="2 3">A7</strain>
    </source>
</reference>
<sequence length="212" mass="24902">MWALTVLGYILLILLVILLLLLIVPVKYSFTGEKYESAFIKGKVSLLLGFVKLYYYNDFEKKNIAKITLLGFPVNISYKKKRKKKRRPKKDKSYNYLNKRFLKSSLKTIGKVILHIKPSKLEISGKIGFDDPYYTGLICAFRNIFYPKFKNAKINIDTVFEDEIFEGSFLIQGRVILFYVVYMVLRLYFLAPDKIKHKKMKFKEAANYDTKI</sequence>
<dbReference type="AlphaFoldDB" id="A0A2S8RE52"/>
<keyword evidence="1" id="KW-1133">Transmembrane helix</keyword>
<feature type="transmembrane region" description="Helical" evidence="1">
    <location>
        <begin position="169"/>
        <end position="191"/>
    </location>
</feature>